<dbReference type="EMBL" id="FNAN01000022">
    <property type="protein sequence ID" value="SDG74936.1"/>
    <property type="molecule type" value="Genomic_DNA"/>
</dbReference>
<dbReference type="Gene3D" id="1.25.40.10">
    <property type="entry name" value="Tetratricopeptide repeat domain"/>
    <property type="match status" value="2"/>
</dbReference>
<keyword evidence="9" id="KW-0808">Transferase</keyword>
<evidence type="ECO:0000256" key="6">
    <source>
        <dbReference type="ARBA" id="ARBA00022485"/>
    </source>
</evidence>
<evidence type="ECO:0000256" key="14">
    <source>
        <dbReference type="ARBA" id="ARBA00023004"/>
    </source>
</evidence>
<organism evidence="23 24">
    <name type="scientific">Dyadobacter soli</name>
    <dbReference type="NCBI Taxonomy" id="659014"/>
    <lineage>
        <taxon>Bacteria</taxon>
        <taxon>Pseudomonadati</taxon>
        <taxon>Bacteroidota</taxon>
        <taxon>Cytophagia</taxon>
        <taxon>Cytophagales</taxon>
        <taxon>Spirosomataceae</taxon>
        <taxon>Dyadobacter</taxon>
    </lineage>
</organism>
<dbReference type="EC" id="2.7.13.3" evidence="4"/>
<feature type="chain" id="PRO_5011455347" description="Oxygen sensor histidine kinase NreB" evidence="21">
    <location>
        <begin position="22"/>
        <end position="650"/>
    </location>
</feature>
<evidence type="ECO:0000256" key="2">
    <source>
        <dbReference type="ARBA" id="ARBA00001966"/>
    </source>
</evidence>
<keyword evidence="14" id="KW-0408">Iron</keyword>
<keyword evidence="20" id="KW-0175">Coiled coil</keyword>
<evidence type="ECO:0000256" key="18">
    <source>
        <dbReference type="ARBA" id="ARBA00030800"/>
    </source>
</evidence>
<dbReference type="STRING" id="659014.SAMN04487996_122154"/>
<evidence type="ECO:0000313" key="23">
    <source>
        <dbReference type="EMBL" id="SDG74936.1"/>
    </source>
</evidence>
<evidence type="ECO:0000256" key="4">
    <source>
        <dbReference type="ARBA" id="ARBA00012438"/>
    </source>
</evidence>
<evidence type="ECO:0000256" key="5">
    <source>
        <dbReference type="ARBA" id="ARBA00017322"/>
    </source>
</evidence>
<feature type="coiled-coil region" evidence="20">
    <location>
        <begin position="320"/>
        <end position="347"/>
    </location>
</feature>
<dbReference type="Pfam" id="PF13424">
    <property type="entry name" value="TPR_12"/>
    <property type="match status" value="1"/>
</dbReference>
<comment type="subcellular location">
    <subcellularLocation>
        <location evidence="3">Cytoplasm</location>
    </subcellularLocation>
</comment>
<dbReference type="PANTHER" id="PTHR24421:SF10">
    <property type="entry name" value="NITRATE_NITRITE SENSOR PROTEIN NARQ"/>
    <property type="match status" value="1"/>
</dbReference>
<dbReference type="GO" id="GO:0046872">
    <property type="term" value="F:metal ion binding"/>
    <property type="evidence" value="ECO:0007669"/>
    <property type="project" value="UniProtKB-KW"/>
</dbReference>
<evidence type="ECO:0000256" key="9">
    <source>
        <dbReference type="ARBA" id="ARBA00022679"/>
    </source>
</evidence>
<evidence type="ECO:0000256" key="13">
    <source>
        <dbReference type="ARBA" id="ARBA00022840"/>
    </source>
</evidence>
<dbReference type="SUPFAM" id="SSF55874">
    <property type="entry name" value="ATPase domain of HSP90 chaperone/DNA topoisomerase II/histidine kinase"/>
    <property type="match status" value="1"/>
</dbReference>
<dbReference type="GO" id="GO:0016020">
    <property type="term" value="C:membrane"/>
    <property type="evidence" value="ECO:0007669"/>
    <property type="project" value="InterPro"/>
</dbReference>
<evidence type="ECO:0000256" key="16">
    <source>
        <dbReference type="ARBA" id="ARBA00023014"/>
    </source>
</evidence>
<dbReference type="GO" id="GO:0005737">
    <property type="term" value="C:cytoplasm"/>
    <property type="evidence" value="ECO:0007669"/>
    <property type="project" value="UniProtKB-SubCell"/>
</dbReference>
<reference evidence="24" key="1">
    <citation type="submission" date="2016-10" db="EMBL/GenBank/DDBJ databases">
        <authorList>
            <person name="Varghese N."/>
            <person name="Submissions S."/>
        </authorList>
    </citation>
    <scope>NUCLEOTIDE SEQUENCE [LARGE SCALE GENOMIC DNA]</scope>
    <source>
        <strain evidence="24">DSM 25329</strain>
    </source>
</reference>
<evidence type="ECO:0000259" key="22">
    <source>
        <dbReference type="PROSITE" id="PS50109"/>
    </source>
</evidence>
<feature type="signal peptide" evidence="21">
    <location>
        <begin position="1"/>
        <end position="21"/>
    </location>
</feature>
<dbReference type="InterPro" id="IPR005467">
    <property type="entry name" value="His_kinase_dom"/>
</dbReference>
<dbReference type="Pfam" id="PF07730">
    <property type="entry name" value="HisKA_3"/>
    <property type="match status" value="1"/>
</dbReference>
<protein>
    <recommendedName>
        <fullName evidence="5">Oxygen sensor histidine kinase NreB</fullName>
        <ecNumber evidence="4">2.7.13.3</ecNumber>
    </recommendedName>
    <alternativeName>
        <fullName evidence="18">Nitrogen regulation protein B</fullName>
    </alternativeName>
</protein>
<dbReference type="GO" id="GO:0005524">
    <property type="term" value="F:ATP binding"/>
    <property type="evidence" value="ECO:0007669"/>
    <property type="project" value="UniProtKB-KW"/>
</dbReference>
<keyword evidence="8" id="KW-0597">Phosphoprotein</keyword>
<keyword evidence="11" id="KW-0547">Nucleotide-binding</keyword>
<dbReference type="InterPro" id="IPR019734">
    <property type="entry name" value="TPR_rpt"/>
</dbReference>
<dbReference type="SMART" id="SM00028">
    <property type="entry name" value="TPR"/>
    <property type="match status" value="5"/>
</dbReference>
<evidence type="ECO:0000256" key="12">
    <source>
        <dbReference type="ARBA" id="ARBA00022777"/>
    </source>
</evidence>
<feature type="repeat" description="TPR" evidence="19">
    <location>
        <begin position="205"/>
        <end position="238"/>
    </location>
</feature>
<dbReference type="GO" id="GO:0046983">
    <property type="term" value="F:protein dimerization activity"/>
    <property type="evidence" value="ECO:0007669"/>
    <property type="project" value="InterPro"/>
</dbReference>
<proteinExistence type="predicted"/>
<evidence type="ECO:0000256" key="15">
    <source>
        <dbReference type="ARBA" id="ARBA00023012"/>
    </source>
</evidence>
<keyword evidence="6" id="KW-0004">4Fe-4S</keyword>
<dbReference type="RefSeq" id="WP_090156778.1">
    <property type="nucleotide sequence ID" value="NZ_FNAN01000022.1"/>
</dbReference>
<accession>A0A1G7WSQ2</accession>
<evidence type="ECO:0000256" key="17">
    <source>
        <dbReference type="ARBA" id="ARBA00024827"/>
    </source>
</evidence>
<dbReference type="Proteomes" id="UP000198748">
    <property type="component" value="Unassembled WGS sequence"/>
</dbReference>
<dbReference type="InterPro" id="IPR050482">
    <property type="entry name" value="Sensor_HK_TwoCompSys"/>
</dbReference>
<dbReference type="GO" id="GO:0051539">
    <property type="term" value="F:4 iron, 4 sulfur cluster binding"/>
    <property type="evidence" value="ECO:0007669"/>
    <property type="project" value="UniProtKB-KW"/>
</dbReference>
<dbReference type="PROSITE" id="PS50005">
    <property type="entry name" value="TPR"/>
    <property type="match status" value="1"/>
</dbReference>
<feature type="coiled-coil region" evidence="20">
    <location>
        <begin position="381"/>
        <end position="419"/>
    </location>
</feature>
<dbReference type="PRINTS" id="PR00344">
    <property type="entry name" value="BCTRLSENSOR"/>
</dbReference>
<comment type="cofactor">
    <cofactor evidence="2">
        <name>[4Fe-4S] cluster</name>
        <dbReference type="ChEBI" id="CHEBI:49883"/>
    </cofactor>
</comment>
<keyword evidence="21" id="KW-0732">Signal</keyword>
<keyword evidence="7" id="KW-0963">Cytoplasm</keyword>
<keyword evidence="15" id="KW-0902">Two-component regulatory system</keyword>
<dbReference type="GO" id="GO:0000155">
    <property type="term" value="F:phosphorelay sensor kinase activity"/>
    <property type="evidence" value="ECO:0007669"/>
    <property type="project" value="InterPro"/>
</dbReference>
<dbReference type="SUPFAM" id="SSF48452">
    <property type="entry name" value="TPR-like"/>
    <property type="match status" value="1"/>
</dbReference>
<comment type="catalytic activity">
    <reaction evidence="1">
        <text>ATP + protein L-histidine = ADP + protein N-phospho-L-histidine.</text>
        <dbReference type="EC" id="2.7.13.3"/>
    </reaction>
</comment>
<keyword evidence="19" id="KW-0802">TPR repeat</keyword>
<dbReference type="CDD" id="cd16917">
    <property type="entry name" value="HATPase_UhpB-NarQ-NarX-like"/>
    <property type="match status" value="1"/>
</dbReference>
<evidence type="ECO:0000256" key="1">
    <source>
        <dbReference type="ARBA" id="ARBA00000085"/>
    </source>
</evidence>
<evidence type="ECO:0000256" key="7">
    <source>
        <dbReference type="ARBA" id="ARBA00022490"/>
    </source>
</evidence>
<evidence type="ECO:0000256" key="3">
    <source>
        <dbReference type="ARBA" id="ARBA00004496"/>
    </source>
</evidence>
<keyword evidence="13" id="KW-0067">ATP-binding</keyword>
<dbReference type="InterPro" id="IPR004358">
    <property type="entry name" value="Sig_transdc_His_kin-like_C"/>
</dbReference>
<keyword evidence="16" id="KW-0411">Iron-sulfur</keyword>
<dbReference type="InterPro" id="IPR011712">
    <property type="entry name" value="Sig_transdc_His_kin_sub3_dim/P"/>
</dbReference>
<dbReference type="PROSITE" id="PS50109">
    <property type="entry name" value="HIS_KIN"/>
    <property type="match status" value="1"/>
</dbReference>
<gene>
    <name evidence="23" type="ORF">SAMN04487996_122154</name>
</gene>
<dbReference type="SMART" id="SM00387">
    <property type="entry name" value="HATPase_c"/>
    <property type="match status" value="1"/>
</dbReference>
<evidence type="ECO:0000256" key="10">
    <source>
        <dbReference type="ARBA" id="ARBA00022723"/>
    </source>
</evidence>
<evidence type="ECO:0000256" key="11">
    <source>
        <dbReference type="ARBA" id="ARBA00022741"/>
    </source>
</evidence>
<dbReference type="InterPro" id="IPR011990">
    <property type="entry name" value="TPR-like_helical_dom_sf"/>
</dbReference>
<keyword evidence="24" id="KW-1185">Reference proteome</keyword>
<dbReference type="Pfam" id="PF02518">
    <property type="entry name" value="HATPase_c"/>
    <property type="match status" value="1"/>
</dbReference>
<comment type="function">
    <text evidence="17">Member of the two-component regulatory system NreB/NreC involved in the control of dissimilatory nitrate/nitrite reduction in response to oxygen. NreB functions as a direct oxygen sensor histidine kinase which is autophosphorylated, in the absence of oxygen, probably at the conserved histidine residue, and transfers its phosphate group probably to a conserved aspartate residue of NreC. NreB/NreC activates the expression of the nitrate (narGHJI) and nitrite (nir) reductase operons, as well as the putative nitrate transporter gene narT.</text>
</comment>
<evidence type="ECO:0000313" key="24">
    <source>
        <dbReference type="Proteomes" id="UP000198748"/>
    </source>
</evidence>
<evidence type="ECO:0000256" key="19">
    <source>
        <dbReference type="PROSITE-ProRule" id="PRU00339"/>
    </source>
</evidence>
<dbReference type="InterPro" id="IPR003594">
    <property type="entry name" value="HATPase_dom"/>
</dbReference>
<dbReference type="Gene3D" id="1.20.5.1930">
    <property type="match status" value="1"/>
</dbReference>
<dbReference type="AlphaFoldDB" id="A0A1G7WSQ2"/>
<evidence type="ECO:0000256" key="20">
    <source>
        <dbReference type="SAM" id="Coils"/>
    </source>
</evidence>
<dbReference type="PANTHER" id="PTHR24421">
    <property type="entry name" value="NITRATE/NITRITE SENSOR PROTEIN NARX-RELATED"/>
    <property type="match status" value="1"/>
</dbReference>
<evidence type="ECO:0000256" key="21">
    <source>
        <dbReference type="SAM" id="SignalP"/>
    </source>
</evidence>
<dbReference type="OrthoDB" id="613934at2"/>
<name>A0A1G7WSQ2_9BACT</name>
<evidence type="ECO:0000256" key="8">
    <source>
        <dbReference type="ARBA" id="ARBA00022553"/>
    </source>
</evidence>
<dbReference type="Gene3D" id="3.30.565.10">
    <property type="entry name" value="Histidine kinase-like ATPase, C-terminal domain"/>
    <property type="match status" value="1"/>
</dbReference>
<dbReference type="Pfam" id="PF13176">
    <property type="entry name" value="TPR_7"/>
    <property type="match status" value="1"/>
</dbReference>
<feature type="domain" description="Histidine kinase" evidence="22">
    <location>
        <begin position="448"/>
        <end position="640"/>
    </location>
</feature>
<dbReference type="InterPro" id="IPR036890">
    <property type="entry name" value="HATPase_C_sf"/>
</dbReference>
<sequence length="650" mass="73730">MKKLLLILPLLLRICYAQLPAIDSLKQELMVVKRQPKGFATDTLQCNILTAVMKAYVDVDIDSASHYNQQLMALSEKPGLEKHLLYAYQYAGYLYQVRGDYHQSIRFHYKALPVAEKLGEYTRMAASYGWLAHAYTSLKEFDKAAKFCEQGLSLLRKHPDSYVQASILNVQGAIYRQQGKLKQALKVNMELYELARKDGHMWYEAQGLHAIGWVYKEMNDMPQALEYFGNALALARKTRSVDLEGSILLNISNLYFRQSKWKESLAYCNIALETARRVGNSSIEAEAFETLYKIFKQIKRPAEALRSYESFVQLKDSLSKEKTDHRIESLKAQYDNVQKTSELQKKQVELLDNQRTRNGLFIGIVSVLVIASVLFWNNSRLQAKNELINGQKALLEIAREELADVNKTLETRVEERTEELLVANLELLRKNNEIKEALFKGQTIERKRVAIELHDNLSSLLSAVNMTMQHIDPKNLSESEQSVYENVRYLVRNAYAEVRNISHNILPPELEKDGLVMTLASLVGKLNQNSPLQFSLMISDLDDRLPVEIEFNVYSIVFELINNVIKHAQASVVTISLRRTDSGVDIAVTDDGIGMAKSQEKRGVGLQNIQTRLESLGGTFTNSAPIGKGTRVAIEIPIETISFNGNPLNS</sequence>
<keyword evidence="12 23" id="KW-0418">Kinase</keyword>
<keyword evidence="10" id="KW-0479">Metal-binding</keyword>